<evidence type="ECO:0000313" key="8">
    <source>
        <dbReference type="Proteomes" id="UP000824263"/>
    </source>
</evidence>
<reference evidence="7" key="2">
    <citation type="submission" date="2021-04" db="EMBL/GenBank/DDBJ databases">
        <authorList>
            <person name="Gilroy R."/>
        </authorList>
    </citation>
    <scope>NUCLEOTIDE SEQUENCE</scope>
    <source>
        <strain evidence="7">ChiSxjej1B13-11762</strain>
    </source>
</reference>
<dbReference type="Gene3D" id="2.40.10.10">
    <property type="entry name" value="Trypsin-like serine proteases"/>
    <property type="match status" value="2"/>
</dbReference>
<dbReference type="PROSITE" id="PS50106">
    <property type="entry name" value="PDZ"/>
    <property type="match status" value="1"/>
</dbReference>
<evidence type="ECO:0000256" key="4">
    <source>
        <dbReference type="SAM" id="MobiDB-lite"/>
    </source>
</evidence>
<dbReference type="GO" id="GO:0006508">
    <property type="term" value="P:proteolysis"/>
    <property type="evidence" value="ECO:0007669"/>
    <property type="project" value="UniProtKB-KW"/>
</dbReference>
<dbReference type="GO" id="GO:0004252">
    <property type="term" value="F:serine-type endopeptidase activity"/>
    <property type="evidence" value="ECO:0007669"/>
    <property type="project" value="InterPro"/>
</dbReference>
<dbReference type="SMART" id="SM00228">
    <property type="entry name" value="PDZ"/>
    <property type="match status" value="1"/>
</dbReference>
<reference evidence="7" key="1">
    <citation type="journal article" date="2021" name="PeerJ">
        <title>Extensive microbial diversity within the chicken gut microbiome revealed by metagenomics and culture.</title>
        <authorList>
            <person name="Gilroy R."/>
            <person name="Ravi A."/>
            <person name="Getino M."/>
            <person name="Pursley I."/>
            <person name="Horton D.L."/>
            <person name="Alikhan N.F."/>
            <person name="Baker D."/>
            <person name="Gharbi K."/>
            <person name="Hall N."/>
            <person name="Watson M."/>
            <person name="Adriaenssens E.M."/>
            <person name="Foster-Nyarko E."/>
            <person name="Jarju S."/>
            <person name="Secka A."/>
            <person name="Antonio M."/>
            <person name="Oren A."/>
            <person name="Chaudhuri R.R."/>
            <person name="La Ragione R."/>
            <person name="Hildebrand F."/>
            <person name="Pallen M.J."/>
        </authorList>
    </citation>
    <scope>NUCLEOTIDE SEQUENCE</scope>
    <source>
        <strain evidence="7">ChiSxjej1B13-11762</strain>
    </source>
</reference>
<name>A0A9D1RBU6_9FIRM</name>
<dbReference type="InterPro" id="IPR009003">
    <property type="entry name" value="Peptidase_S1_PA"/>
</dbReference>
<dbReference type="AlphaFoldDB" id="A0A9D1RBU6"/>
<sequence length="424" mass="46065">MEEHRDPKEQEPLGEEGSKEEDSREEYSFMQEVIKDEAGSRKFRKDAKRMAGLGLIFGFVACVSFCVLQPWIEERLGNDREEVQIPRDEEEQATAEEEQTDLDTEQDSYRQMLNSLKSISEQAGKSVVSIAVSSGQQGSAEEEEPQTSGVIVADNGQELLILGQIVTRQDPGNVQVTFNDGKSYDAVIKRNDRNLGLCIYAVSRGTITEDTWGAIRVAVLGSSYSVEDGDAVIVLGQPYSNTQIALYGLVEASESYADYADGHYRLITTDMEGDASRSGIVVNTSGEVIGVIGQPTEGRGEAGLVEAYGISDIKDIIEFLSNDQGVPYIGIRGSDVTEELESQGIPAGVYVNEVEADSPAMEAGIQNGDILTQINGGEVASFQAYHSSLMQKQAGSTLRLTCWRQGTGGEYVEISFSVTIGTKE</sequence>
<feature type="transmembrane region" description="Helical" evidence="5">
    <location>
        <begin position="50"/>
        <end position="72"/>
    </location>
</feature>
<dbReference type="InterPro" id="IPR001478">
    <property type="entry name" value="PDZ"/>
</dbReference>
<evidence type="ECO:0000256" key="1">
    <source>
        <dbReference type="ARBA" id="ARBA00010541"/>
    </source>
</evidence>
<comment type="similarity">
    <text evidence="1">Belongs to the peptidase S1C family.</text>
</comment>
<organism evidence="7 8">
    <name type="scientific">Candidatus Dorea gallistercoris</name>
    <dbReference type="NCBI Taxonomy" id="2838542"/>
    <lineage>
        <taxon>Bacteria</taxon>
        <taxon>Bacillati</taxon>
        <taxon>Bacillota</taxon>
        <taxon>Clostridia</taxon>
        <taxon>Lachnospirales</taxon>
        <taxon>Lachnospiraceae</taxon>
        <taxon>Dorea</taxon>
    </lineage>
</organism>
<feature type="domain" description="PDZ" evidence="6">
    <location>
        <begin position="316"/>
        <end position="406"/>
    </location>
</feature>
<dbReference type="InterPro" id="IPR043504">
    <property type="entry name" value="Peptidase_S1_PA_chymotrypsin"/>
</dbReference>
<keyword evidence="3" id="KW-0378">Hydrolase</keyword>
<keyword evidence="5" id="KW-0812">Transmembrane</keyword>
<keyword evidence="2 7" id="KW-0645">Protease</keyword>
<dbReference type="Pfam" id="PF13180">
    <property type="entry name" value="PDZ_2"/>
    <property type="match status" value="1"/>
</dbReference>
<dbReference type="SUPFAM" id="SSF50494">
    <property type="entry name" value="Trypsin-like serine proteases"/>
    <property type="match status" value="1"/>
</dbReference>
<dbReference type="PANTHER" id="PTHR22939">
    <property type="entry name" value="SERINE PROTEASE FAMILY S1C HTRA-RELATED"/>
    <property type="match status" value="1"/>
</dbReference>
<evidence type="ECO:0000256" key="2">
    <source>
        <dbReference type="ARBA" id="ARBA00022670"/>
    </source>
</evidence>
<evidence type="ECO:0000259" key="6">
    <source>
        <dbReference type="PROSITE" id="PS50106"/>
    </source>
</evidence>
<dbReference type="EMBL" id="DXGF01000167">
    <property type="protein sequence ID" value="HIW84560.1"/>
    <property type="molecule type" value="Genomic_DNA"/>
</dbReference>
<gene>
    <name evidence="7" type="ORF">H9873_09575</name>
</gene>
<evidence type="ECO:0000256" key="3">
    <source>
        <dbReference type="ARBA" id="ARBA00022801"/>
    </source>
</evidence>
<dbReference type="InterPro" id="IPR036034">
    <property type="entry name" value="PDZ_sf"/>
</dbReference>
<evidence type="ECO:0000256" key="5">
    <source>
        <dbReference type="SAM" id="Phobius"/>
    </source>
</evidence>
<dbReference type="InterPro" id="IPR001940">
    <property type="entry name" value="Peptidase_S1C"/>
</dbReference>
<dbReference type="Gene3D" id="2.30.42.10">
    <property type="match status" value="1"/>
</dbReference>
<protein>
    <submittedName>
        <fullName evidence="7">S1C family serine protease</fullName>
    </submittedName>
</protein>
<dbReference type="PANTHER" id="PTHR22939:SF129">
    <property type="entry name" value="SERINE PROTEASE HTRA2, MITOCHONDRIAL"/>
    <property type="match status" value="1"/>
</dbReference>
<dbReference type="Proteomes" id="UP000824263">
    <property type="component" value="Unassembled WGS sequence"/>
</dbReference>
<feature type="region of interest" description="Disordered" evidence="4">
    <location>
        <begin position="80"/>
        <end position="106"/>
    </location>
</feature>
<proteinExistence type="inferred from homology"/>
<feature type="region of interest" description="Disordered" evidence="4">
    <location>
        <begin position="1"/>
        <end position="28"/>
    </location>
</feature>
<keyword evidence="5" id="KW-0472">Membrane</keyword>
<dbReference type="PRINTS" id="PR00834">
    <property type="entry name" value="PROTEASES2C"/>
</dbReference>
<keyword evidence="5" id="KW-1133">Transmembrane helix</keyword>
<dbReference type="Pfam" id="PF13365">
    <property type="entry name" value="Trypsin_2"/>
    <property type="match status" value="1"/>
</dbReference>
<evidence type="ECO:0000313" key="7">
    <source>
        <dbReference type="EMBL" id="HIW84560.1"/>
    </source>
</evidence>
<feature type="compositionally biased region" description="Acidic residues" evidence="4">
    <location>
        <begin position="88"/>
        <end position="106"/>
    </location>
</feature>
<comment type="caution">
    <text evidence="7">The sequence shown here is derived from an EMBL/GenBank/DDBJ whole genome shotgun (WGS) entry which is preliminary data.</text>
</comment>
<dbReference type="SUPFAM" id="SSF50156">
    <property type="entry name" value="PDZ domain-like"/>
    <property type="match status" value="1"/>
</dbReference>
<accession>A0A9D1RBU6</accession>